<dbReference type="Proteomes" id="UP001357485">
    <property type="component" value="Unassembled WGS sequence"/>
</dbReference>
<dbReference type="PANTHER" id="PTHR31527">
    <property type="entry name" value="RE64534P"/>
    <property type="match status" value="1"/>
</dbReference>
<dbReference type="EMBL" id="JAVRRA010016460">
    <property type="protein sequence ID" value="KAK5201894.1"/>
    <property type="molecule type" value="Genomic_DNA"/>
</dbReference>
<gene>
    <name evidence="2" type="ORF">LTR16_001101</name>
</gene>
<comment type="caution">
    <text evidence="2">The sequence shown here is derived from an EMBL/GenBank/DDBJ whole genome shotgun (WGS) entry which is preliminary data.</text>
</comment>
<accession>A0ABR0LQM6</accession>
<name>A0ABR0LQM6_9PEZI</name>
<evidence type="ECO:0000313" key="3">
    <source>
        <dbReference type="Proteomes" id="UP001357485"/>
    </source>
</evidence>
<organism evidence="2 3">
    <name type="scientific">Cryomyces antarcticus</name>
    <dbReference type="NCBI Taxonomy" id="329879"/>
    <lineage>
        <taxon>Eukaryota</taxon>
        <taxon>Fungi</taxon>
        <taxon>Dikarya</taxon>
        <taxon>Ascomycota</taxon>
        <taxon>Pezizomycotina</taxon>
        <taxon>Dothideomycetes</taxon>
        <taxon>Dothideomycetes incertae sedis</taxon>
        <taxon>Cryomyces</taxon>
    </lineage>
</organism>
<reference evidence="2 3" key="1">
    <citation type="submission" date="2023-08" db="EMBL/GenBank/DDBJ databases">
        <title>Black Yeasts Isolated from many extreme environments.</title>
        <authorList>
            <person name="Coleine C."/>
            <person name="Stajich J.E."/>
            <person name="Selbmann L."/>
        </authorList>
    </citation>
    <scope>NUCLEOTIDE SEQUENCE [LARGE SCALE GENOMIC DNA]</scope>
    <source>
        <strain evidence="2 3">CCFEE 536</strain>
    </source>
</reference>
<evidence type="ECO:0000259" key="1">
    <source>
        <dbReference type="Pfam" id="PF09347"/>
    </source>
</evidence>
<feature type="domain" description="DUF1989" evidence="1">
    <location>
        <begin position="29"/>
        <end position="195"/>
    </location>
</feature>
<protein>
    <recommendedName>
        <fullName evidence="1">DUF1989 domain-containing protein</fullName>
    </recommendedName>
</protein>
<evidence type="ECO:0000313" key="2">
    <source>
        <dbReference type="EMBL" id="KAK5201894.1"/>
    </source>
</evidence>
<keyword evidence="3" id="KW-1185">Reference proteome</keyword>
<proteinExistence type="predicted"/>
<dbReference type="Pfam" id="PF09347">
    <property type="entry name" value="DUF1989"/>
    <property type="match status" value="1"/>
</dbReference>
<dbReference type="InterPro" id="IPR018959">
    <property type="entry name" value="DUF1989"/>
</dbReference>
<sequence length="222" mass="24047">MTRNKATSTPAAPAASPLLSDSVLTHEHVVPASHGHAFRVKADSHFRIVDLHGEQVVDLMAWVLPPHSKSQQPTEKLSMAYTRFHLSGATPAIGETLVSNLDNPLLKIVKDTVKTHDMTFMSCNPSLYEQQGLHGHRSCAENIAEVMEPYGLSLGDIRGTDPFNVFQNTPYYTLKPLGCSRAGDFIEMKALADLVVAVSCCPYDVGGFNGGKVTDVAIITES</sequence>
<dbReference type="PANTHER" id="PTHR31527:SF0">
    <property type="entry name" value="RE64534P"/>
    <property type="match status" value="1"/>
</dbReference>